<reference evidence="6" key="1">
    <citation type="journal article" date="2019" name="Int. J. Syst. Evol. Microbiol.">
        <title>The Global Catalogue of Microorganisms (GCM) 10K type strain sequencing project: providing services to taxonomists for standard genome sequencing and annotation.</title>
        <authorList>
            <consortium name="The Broad Institute Genomics Platform"/>
            <consortium name="The Broad Institute Genome Sequencing Center for Infectious Disease"/>
            <person name="Wu L."/>
            <person name="Ma J."/>
        </authorList>
    </citation>
    <scope>NUCLEOTIDE SEQUENCE [LARGE SCALE GENOMIC DNA]</scope>
    <source>
        <strain evidence="6">CGMCC 1.15420</strain>
    </source>
</reference>
<dbReference type="InterPro" id="IPR012341">
    <property type="entry name" value="6hp_glycosidase-like_sf"/>
</dbReference>
<evidence type="ECO:0000313" key="6">
    <source>
        <dbReference type="Proteomes" id="UP000608420"/>
    </source>
</evidence>
<dbReference type="SUPFAM" id="SSF48208">
    <property type="entry name" value="Six-hairpin glycosidases"/>
    <property type="match status" value="1"/>
</dbReference>
<keyword evidence="3" id="KW-0326">Glycosidase</keyword>
<dbReference type="RefSeq" id="WP_229716861.1">
    <property type="nucleotide sequence ID" value="NZ_BMIW01000006.1"/>
</dbReference>
<keyword evidence="2 5" id="KW-0378">Hydrolase</keyword>
<dbReference type="Pfam" id="PF22422">
    <property type="entry name" value="MGH1-like_GH"/>
    <property type="match status" value="1"/>
</dbReference>
<comment type="caution">
    <text evidence="5">The sequence shown here is derived from an EMBL/GenBank/DDBJ whole genome shotgun (WGS) entry which is preliminary data.</text>
</comment>
<dbReference type="Proteomes" id="UP000608420">
    <property type="component" value="Unassembled WGS sequence"/>
</dbReference>
<dbReference type="EMBL" id="BMIW01000006">
    <property type="protein sequence ID" value="GGF92396.1"/>
    <property type="molecule type" value="Genomic_DNA"/>
</dbReference>
<evidence type="ECO:0000256" key="3">
    <source>
        <dbReference type="ARBA" id="ARBA00023295"/>
    </source>
</evidence>
<evidence type="ECO:0000256" key="1">
    <source>
        <dbReference type="ARBA" id="ARBA00010833"/>
    </source>
</evidence>
<feature type="domain" description="Mannosylglycerate hydrolase MGH1-like glycoside hydrolase" evidence="4">
    <location>
        <begin position="244"/>
        <end position="550"/>
    </location>
</feature>
<name>A0ABQ1VRE1_9BACL</name>
<dbReference type="PANTHER" id="PTHR10412:SF11">
    <property type="entry name" value="MANNOSYL-OLIGOSACCHARIDE GLUCOSIDASE"/>
    <property type="match status" value="1"/>
</dbReference>
<proteinExistence type="inferred from homology"/>
<evidence type="ECO:0000313" key="5">
    <source>
        <dbReference type="EMBL" id="GGF92396.1"/>
    </source>
</evidence>
<evidence type="ECO:0000259" key="4">
    <source>
        <dbReference type="Pfam" id="PF22422"/>
    </source>
</evidence>
<dbReference type="GO" id="GO:0016787">
    <property type="term" value="F:hydrolase activity"/>
    <property type="evidence" value="ECO:0007669"/>
    <property type="project" value="UniProtKB-KW"/>
</dbReference>
<dbReference type="PANTHER" id="PTHR10412">
    <property type="entry name" value="MANNOSYL-OLIGOSACCHARIDE GLUCOSIDASE"/>
    <property type="match status" value="1"/>
</dbReference>
<comment type="similarity">
    <text evidence="1">Belongs to the glycosyl hydrolase 63 family.</text>
</comment>
<keyword evidence="6" id="KW-1185">Reference proteome</keyword>
<dbReference type="InterPro" id="IPR004888">
    <property type="entry name" value="Glycoside_hydrolase_63"/>
</dbReference>
<organism evidence="5 6">
    <name type="scientific">Paenibacillus aceti</name>
    <dbReference type="NCBI Taxonomy" id="1820010"/>
    <lineage>
        <taxon>Bacteria</taxon>
        <taxon>Bacillati</taxon>
        <taxon>Bacillota</taxon>
        <taxon>Bacilli</taxon>
        <taxon>Bacillales</taxon>
        <taxon>Paenibacillaceae</taxon>
        <taxon>Paenibacillus</taxon>
    </lineage>
</organism>
<gene>
    <name evidence="5" type="ORF">GCM10010913_12440</name>
</gene>
<dbReference type="Gene3D" id="1.50.10.10">
    <property type="match status" value="1"/>
</dbReference>
<accession>A0ABQ1VRE1</accession>
<protein>
    <submittedName>
        <fullName evidence="5">Glycoside hydrolase family 37</fullName>
    </submittedName>
</protein>
<dbReference type="InterPro" id="IPR008928">
    <property type="entry name" value="6-hairpin_glycosidase_sf"/>
</dbReference>
<sequence>MKMNIADIPFSRYGSYFAFSLDRKTGKLLLRDLHGGDEAPSSIFEIQLIQDGVPVEYELDVTETRLRLLHRVQPQRYAELCISDEDVIRGRLQGVSLQLTAIKSRYDSLMPYGVDSRQWEYHLYTKEIKLMFTLLSGEIDVDAPWRTVGNERIVITFHPQSGEGSFAIESYRTVWPGREYDDYPAAYERVRRNYEQWLQQMTSVPERYEPSRWLAAYITWSCVVHPEGQLTDYAMYMSKNWMFNIWSWDNCFNAMMLSKQQPDLALAQLEIFIAHQDRSGIYADFINDKFVSFNCCKPPIHAWAFQQMRKRNARLNDKTILARMYDSFKRATNYWLECRRSDSSRLPVYNHGNDSGWDNASIFHEGIPVEAPDLVAHLIRQIDILSDLASELELWDEAEQWREQADELYHLLMERLYVEGSFVARYAPENRVIGQQSSLILLMPLVIGYRLPRNLCDRLVQTLIEKFDSPYGLCTEAYGSSLYKENGYWLGPIWAPVTYLFIDALQNNGYNEFATALAKKFMELTLVGGMAENFDPFSGKGLVDPAFTWTSSVFLLLAEQFAIGGEG</sequence>
<dbReference type="InterPro" id="IPR054491">
    <property type="entry name" value="MGH1-like_GH"/>
</dbReference>
<evidence type="ECO:0000256" key="2">
    <source>
        <dbReference type="ARBA" id="ARBA00022801"/>
    </source>
</evidence>